<dbReference type="OrthoDB" id="2646363at2"/>
<dbReference type="RefSeq" id="WP_147083039.1">
    <property type="nucleotide sequence ID" value="NZ_VOQR01000001.1"/>
</dbReference>
<reference evidence="1 2" key="1">
    <citation type="journal article" date="2013" name="Antonie Van Leeuwenhoek">
        <title>Sphingomonas ginsenosidivorax sp. nov., with the ability to transform ginsenosides.</title>
        <authorList>
            <person name="Jin X.F."/>
            <person name="Kim J.K."/>
            <person name="Liu Q.M."/>
            <person name="Kang M.S."/>
            <person name="He D."/>
            <person name="Jin F.X."/>
            <person name="Kim S.C."/>
            <person name="Im W.T."/>
        </authorList>
    </citation>
    <scope>NUCLEOTIDE SEQUENCE [LARGE SCALE GENOMIC DNA]</scope>
    <source>
        <strain evidence="1 2">KHI67</strain>
    </source>
</reference>
<evidence type="ECO:0000313" key="1">
    <source>
        <dbReference type="EMBL" id="TXC71761.1"/>
    </source>
</evidence>
<keyword evidence="2" id="KW-1185">Reference proteome</keyword>
<dbReference type="Proteomes" id="UP000321250">
    <property type="component" value="Unassembled WGS sequence"/>
</dbReference>
<name>A0A5C6UHR8_9SPHN</name>
<dbReference type="EMBL" id="VOQR01000001">
    <property type="protein sequence ID" value="TXC71761.1"/>
    <property type="molecule type" value="Genomic_DNA"/>
</dbReference>
<proteinExistence type="predicted"/>
<comment type="caution">
    <text evidence="1">The sequence shown here is derived from an EMBL/GenBank/DDBJ whole genome shotgun (WGS) entry which is preliminary data.</text>
</comment>
<sequence>MITSLAELDRIRDETRRLVTNRALISAGAAVVPVPGADLVADVGLLTTLLPKISERFELDHAQIEKMDPRLAQQVFVLATSMGNTMIGRMVTKRVVAALLRRIGTRLAVGSVAKFVPFAGSAVAASISFGAMKLVGNAHIEDCYKTARALIEGSTPLPKH</sequence>
<gene>
    <name evidence="1" type="ORF">FSB78_12985</name>
</gene>
<dbReference type="AlphaFoldDB" id="A0A5C6UHR8"/>
<evidence type="ECO:0000313" key="2">
    <source>
        <dbReference type="Proteomes" id="UP000321250"/>
    </source>
</evidence>
<evidence type="ECO:0008006" key="3">
    <source>
        <dbReference type="Google" id="ProtNLM"/>
    </source>
</evidence>
<organism evidence="1 2">
    <name type="scientific">Sphingomonas ginsenosidivorax</name>
    <dbReference type="NCBI Taxonomy" id="862135"/>
    <lineage>
        <taxon>Bacteria</taxon>
        <taxon>Pseudomonadati</taxon>
        <taxon>Pseudomonadota</taxon>
        <taxon>Alphaproteobacteria</taxon>
        <taxon>Sphingomonadales</taxon>
        <taxon>Sphingomonadaceae</taxon>
        <taxon>Sphingomonas</taxon>
    </lineage>
</organism>
<protein>
    <recommendedName>
        <fullName evidence="3">DUF697 domain-containing protein</fullName>
    </recommendedName>
</protein>
<accession>A0A5C6UHR8</accession>